<dbReference type="GO" id="GO:0003723">
    <property type="term" value="F:RNA binding"/>
    <property type="evidence" value="ECO:0007669"/>
    <property type="project" value="InterPro"/>
</dbReference>
<reference evidence="1 2" key="1">
    <citation type="submission" date="2019-09" db="EMBL/GenBank/DDBJ databases">
        <authorList>
            <person name="Ou C."/>
        </authorList>
    </citation>
    <scope>NUCLEOTIDE SEQUENCE [LARGE SCALE GENOMIC DNA]</scope>
    <source>
        <strain evidence="1">S2</strain>
        <tissue evidence="1">Leaf</tissue>
    </source>
</reference>
<keyword evidence="2" id="KW-1185">Reference proteome</keyword>
<dbReference type="PANTHER" id="PTHR47926">
    <property type="entry name" value="PENTATRICOPEPTIDE REPEAT-CONTAINING PROTEIN"/>
    <property type="match status" value="1"/>
</dbReference>
<evidence type="ECO:0000313" key="2">
    <source>
        <dbReference type="Proteomes" id="UP000327157"/>
    </source>
</evidence>
<accession>A0A5N5F4E1</accession>
<dbReference type="InterPro" id="IPR011990">
    <property type="entry name" value="TPR-like_helical_dom_sf"/>
</dbReference>
<dbReference type="InterPro" id="IPR046960">
    <property type="entry name" value="PPR_At4g14850-like_plant"/>
</dbReference>
<organism evidence="1 2">
    <name type="scientific">Pyrus ussuriensis x Pyrus communis</name>
    <dbReference type="NCBI Taxonomy" id="2448454"/>
    <lineage>
        <taxon>Eukaryota</taxon>
        <taxon>Viridiplantae</taxon>
        <taxon>Streptophyta</taxon>
        <taxon>Embryophyta</taxon>
        <taxon>Tracheophyta</taxon>
        <taxon>Spermatophyta</taxon>
        <taxon>Magnoliopsida</taxon>
        <taxon>eudicotyledons</taxon>
        <taxon>Gunneridae</taxon>
        <taxon>Pentapetalae</taxon>
        <taxon>rosids</taxon>
        <taxon>fabids</taxon>
        <taxon>Rosales</taxon>
        <taxon>Rosaceae</taxon>
        <taxon>Amygdaloideae</taxon>
        <taxon>Maleae</taxon>
        <taxon>Pyrus</taxon>
    </lineage>
</organism>
<reference evidence="2" key="2">
    <citation type="submission" date="2019-10" db="EMBL/GenBank/DDBJ databases">
        <title>A de novo genome assembly of a pear dwarfing rootstock.</title>
        <authorList>
            <person name="Wang F."/>
            <person name="Wang J."/>
            <person name="Li S."/>
            <person name="Zhang Y."/>
            <person name="Fang M."/>
            <person name="Ma L."/>
            <person name="Zhao Y."/>
            <person name="Jiang S."/>
        </authorList>
    </citation>
    <scope>NUCLEOTIDE SEQUENCE [LARGE SCALE GENOMIC DNA]</scope>
</reference>
<dbReference type="Gene3D" id="1.25.40.10">
    <property type="entry name" value="Tetratricopeptide repeat domain"/>
    <property type="match status" value="1"/>
</dbReference>
<sequence>MHVYKVQAHFEADQYLSETLPDRKNHVLRTVMLTGYSQNASALVLEHSFGAQGHRYNVQSDFGANVFVQSSLVDMYVKCGDRSGAKKALRSMEADDESLKFYDQIQMICLEPCWSSSMSRVYGIQAGPEHYACMIDLLGRSWELNEADMEMYGRTLLTACRVHGNIELGERAATNLSKLAPLNDVPCVQLSDMCSAAAGWEDAARI</sequence>
<dbReference type="OrthoDB" id="185373at2759"/>
<name>A0A5N5F4E1_9ROSA</name>
<evidence type="ECO:0000313" key="1">
    <source>
        <dbReference type="EMBL" id="KAB2597623.1"/>
    </source>
</evidence>
<dbReference type="GO" id="GO:0009451">
    <property type="term" value="P:RNA modification"/>
    <property type="evidence" value="ECO:0007669"/>
    <property type="project" value="InterPro"/>
</dbReference>
<reference evidence="1 2" key="3">
    <citation type="submission" date="2019-11" db="EMBL/GenBank/DDBJ databases">
        <title>A de novo genome assembly of a pear dwarfing rootstock.</title>
        <authorList>
            <person name="Wang F."/>
            <person name="Wang J."/>
            <person name="Li S."/>
            <person name="Zhang Y."/>
            <person name="Fang M."/>
            <person name="Ma L."/>
            <person name="Zhao Y."/>
            <person name="Jiang S."/>
        </authorList>
    </citation>
    <scope>NUCLEOTIDE SEQUENCE [LARGE SCALE GENOMIC DNA]</scope>
    <source>
        <strain evidence="1">S2</strain>
        <tissue evidence="1">Leaf</tissue>
    </source>
</reference>
<dbReference type="Proteomes" id="UP000327157">
    <property type="component" value="Chromosome 1"/>
</dbReference>
<protein>
    <submittedName>
        <fullName evidence="1">Pentatricopeptide repeat-containing protein</fullName>
    </submittedName>
</protein>
<dbReference type="PANTHER" id="PTHR47926:SF517">
    <property type="entry name" value="TETRATRICOPEPTIDE REPEAT-LIKE SUPERFAMILY PROTEIN"/>
    <property type="match status" value="1"/>
</dbReference>
<gene>
    <name evidence="1" type="ORF">D8674_000543</name>
</gene>
<proteinExistence type="predicted"/>
<dbReference type="EMBL" id="SMOL01000768">
    <property type="protein sequence ID" value="KAB2597623.1"/>
    <property type="molecule type" value="Genomic_DNA"/>
</dbReference>
<comment type="caution">
    <text evidence="1">The sequence shown here is derived from an EMBL/GenBank/DDBJ whole genome shotgun (WGS) entry which is preliminary data.</text>
</comment>
<dbReference type="AlphaFoldDB" id="A0A5N5F4E1"/>